<dbReference type="Proteomes" id="UP000645462">
    <property type="component" value="Unassembled WGS sequence"/>
</dbReference>
<reference evidence="2" key="1">
    <citation type="journal article" date="2019" name="Int. J. Syst. Evol. Microbiol.">
        <title>The Global Catalogue of Microorganisms (GCM) 10K type strain sequencing project: providing services to taxonomists for standard genome sequencing and annotation.</title>
        <authorList>
            <consortium name="The Broad Institute Genomics Platform"/>
            <consortium name="The Broad Institute Genome Sequencing Center for Infectious Disease"/>
            <person name="Wu L."/>
            <person name="Ma J."/>
        </authorList>
    </citation>
    <scope>NUCLEOTIDE SEQUENCE [LARGE SCALE GENOMIC DNA]</scope>
    <source>
        <strain evidence="2">CGMCC 1.12478</strain>
    </source>
</reference>
<gene>
    <name evidence="1" type="ORF">GCM10011363_39300</name>
</gene>
<organism evidence="1 2">
    <name type="scientific">Marivita lacus</name>
    <dbReference type="NCBI Taxonomy" id="1323742"/>
    <lineage>
        <taxon>Bacteria</taxon>
        <taxon>Pseudomonadati</taxon>
        <taxon>Pseudomonadota</taxon>
        <taxon>Alphaproteobacteria</taxon>
        <taxon>Rhodobacterales</taxon>
        <taxon>Roseobacteraceae</taxon>
        <taxon>Marivita</taxon>
    </lineage>
</organism>
<evidence type="ECO:0000313" key="2">
    <source>
        <dbReference type="Proteomes" id="UP000645462"/>
    </source>
</evidence>
<proteinExistence type="predicted"/>
<dbReference type="RefSeq" id="WP_188483805.1">
    <property type="nucleotide sequence ID" value="NZ_BMFC01000015.1"/>
</dbReference>
<dbReference type="EMBL" id="BMFC01000015">
    <property type="protein sequence ID" value="GGC18790.1"/>
    <property type="molecule type" value="Genomic_DNA"/>
</dbReference>
<comment type="caution">
    <text evidence="1">The sequence shown here is derived from an EMBL/GenBank/DDBJ whole genome shotgun (WGS) entry which is preliminary data.</text>
</comment>
<protein>
    <submittedName>
        <fullName evidence="1">Uncharacterized protein</fullName>
    </submittedName>
</protein>
<sequence>MSDTPGDHGLADLTDVPYEIKKWLFEYQIISGDIDRLNGELERIISTLRGSQIGQE</sequence>
<evidence type="ECO:0000313" key="1">
    <source>
        <dbReference type="EMBL" id="GGC18790.1"/>
    </source>
</evidence>
<keyword evidence="2" id="KW-1185">Reference proteome</keyword>
<accession>A0ABQ1L6K2</accession>
<name>A0ABQ1L6K2_9RHOB</name>